<accession>L7VXA2</accession>
<dbReference type="AlphaFoldDB" id="L7VXA2"/>
<name>L7VXA2_9BACT</name>
<dbReference type="EMBL" id="JX649897">
    <property type="protein sequence ID" value="AGC72254.1"/>
    <property type="molecule type" value="Genomic_DNA"/>
</dbReference>
<proteinExistence type="predicted"/>
<sequence length="70" mass="8304">MDFVVQSNPKRMLDEMLHVMLYGLQMVTHSANGSEFCWHKKSGILRTPLFVVSYMKNSFFDKRLFAFLFH</sequence>
<evidence type="ECO:0000313" key="1">
    <source>
        <dbReference type="EMBL" id="AGC72254.1"/>
    </source>
</evidence>
<protein>
    <submittedName>
        <fullName evidence="1">Uncharacterized protein</fullName>
    </submittedName>
</protein>
<reference evidence="1" key="1">
    <citation type="submission" date="2012-09" db="EMBL/GenBank/DDBJ databases">
        <title>Metagenomic Characterization of a Microbial Community in Wastewater Detects High Levels of Antibiotic Resistance.</title>
        <authorList>
            <person name="Abrams M."/>
            <person name="Caldwell A."/>
            <person name="Vandaei E."/>
            <person name="Lee W."/>
            <person name="Perrott J."/>
            <person name="Khan S.Y."/>
            <person name="Ta J."/>
            <person name="Romero D."/>
            <person name="Nguyen V."/>
            <person name="Pourmand N."/>
            <person name="Ouverney C.C."/>
        </authorList>
    </citation>
    <scope>NUCLEOTIDE SEQUENCE</scope>
</reference>
<organism evidence="1">
    <name type="scientific">uncultured bacterium A1Q1_fos_1266</name>
    <dbReference type="NCBI Taxonomy" id="1256546"/>
    <lineage>
        <taxon>Bacteria</taxon>
        <taxon>environmental samples</taxon>
    </lineage>
</organism>